<evidence type="ECO:0000256" key="3">
    <source>
        <dbReference type="ARBA" id="ARBA00011245"/>
    </source>
</evidence>
<dbReference type="Proteomes" id="UP000317155">
    <property type="component" value="Unassembled WGS sequence"/>
</dbReference>
<dbReference type="InterPro" id="IPR012319">
    <property type="entry name" value="FPG_cat"/>
</dbReference>
<evidence type="ECO:0000256" key="4">
    <source>
        <dbReference type="ARBA" id="ARBA00022723"/>
    </source>
</evidence>
<dbReference type="PROSITE" id="PS01242">
    <property type="entry name" value="ZF_FPG_1"/>
    <property type="match status" value="1"/>
</dbReference>
<dbReference type="InterPro" id="IPR010663">
    <property type="entry name" value="Znf_FPG/IleRS"/>
</dbReference>
<dbReference type="AlphaFoldDB" id="A0A550JKL3"/>
<evidence type="ECO:0000313" key="19">
    <source>
        <dbReference type="Proteomes" id="UP000317155"/>
    </source>
</evidence>
<dbReference type="SMART" id="SM00898">
    <property type="entry name" value="Fapy_DNA_glyco"/>
    <property type="match status" value="1"/>
</dbReference>
<comment type="cofactor">
    <cofactor evidence="15">
        <name>Zn(2+)</name>
        <dbReference type="ChEBI" id="CHEBI:29105"/>
    </cofactor>
    <text evidence="15">Binds 1 zinc ion per subunit.</text>
</comment>
<evidence type="ECO:0000256" key="15">
    <source>
        <dbReference type="HAMAP-Rule" id="MF_00103"/>
    </source>
</evidence>
<dbReference type="PANTHER" id="PTHR22993">
    <property type="entry name" value="FORMAMIDOPYRIMIDINE-DNA GLYCOSYLASE"/>
    <property type="match status" value="1"/>
</dbReference>
<dbReference type="InterPro" id="IPR035937">
    <property type="entry name" value="FPG_N"/>
</dbReference>
<dbReference type="SUPFAM" id="SSF81624">
    <property type="entry name" value="N-terminal domain of MutM-like DNA repair proteins"/>
    <property type="match status" value="1"/>
</dbReference>
<comment type="subunit">
    <text evidence="3 15">Monomer.</text>
</comment>
<evidence type="ECO:0000259" key="16">
    <source>
        <dbReference type="PROSITE" id="PS51066"/>
    </source>
</evidence>
<feature type="active site" description="Proton donor; for beta-elimination activity" evidence="15">
    <location>
        <position position="58"/>
    </location>
</feature>
<accession>A0A550JKL3</accession>
<dbReference type="GO" id="GO:0008270">
    <property type="term" value="F:zinc ion binding"/>
    <property type="evidence" value="ECO:0007669"/>
    <property type="project" value="UniProtKB-UniRule"/>
</dbReference>
<dbReference type="InterPro" id="IPR015886">
    <property type="entry name" value="H2TH_FPG"/>
</dbReference>
<keyword evidence="12 15" id="KW-0511">Multifunctional enzyme</keyword>
<feature type="domain" description="FPG-type" evidence="16">
    <location>
        <begin position="237"/>
        <end position="271"/>
    </location>
</feature>
<feature type="domain" description="Formamidopyrimidine-DNA glycosylase catalytic" evidence="17">
    <location>
        <begin position="2"/>
        <end position="113"/>
    </location>
</feature>
<keyword evidence="7 15" id="KW-0378">Hydrolase</keyword>
<evidence type="ECO:0000256" key="5">
    <source>
        <dbReference type="ARBA" id="ARBA00022763"/>
    </source>
</evidence>
<keyword evidence="6 15" id="KW-0863">Zinc-finger</keyword>
<evidence type="ECO:0000256" key="11">
    <source>
        <dbReference type="ARBA" id="ARBA00023239"/>
    </source>
</evidence>
<evidence type="ECO:0000256" key="12">
    <source>
        <dbReference type="ARBA" id="ARBA00023268"/>
    </source>
</evidence>
<evidence type="ECO:0000256" key="7">
    <source>
        <dbReference type="ARBA" id="ARBA00022801"/>
    </source>
</evidence>
<feature type="active site" description="Schiff-base intermediate with DNA" evidence="15">
    <location>
        <position position="2"/>
    </location>
</feature>
<keyword evidence="8 15" id="KW-0862">Zinc</keyword>
<feature type="active site" description="Proton donor" evidence="15">
    <location>
        <position position="3"/>
    </location>
</feature>
<dbReference type="PROSITE" id="PS51066">
    <property type="entry name" value="ZF_FPG_2"/>
    <property type="match status" value="1"/>
</dbReference>
<dbReference type="InterPro" id="IPR015887">
    <property type="entry name" value="DNA_glyclase_Znf_dom_DNA_BS"/>
</dbReference>
<keyword evidence="4 15" id="KW-0479">Metal-binding</keyword>
<keyword evidence="13 15" id="KW-0326">Glycosidase</keyword>
<evidence type="ECO:0000256" key="13">
    <source>
        <dbReference type="ARBA" id="ARBA00023295"/>
    </source>
</evidence>
<dbReference type="Pfam" id="PF06827">
    <property type="entry name" value="zf-FPG_IleRS"/>
    <property type="match status" value="1"/>
</dbReference>
<dbReference type="SMART" id="SM01232">
    <property type="entry name" value="H2TH"/>
    <property type="match status" value="1"/>
</dbReference>
<protein>
    <recommendedName>
        <fullName evidence="15">Formamidopyrimidine-DNA glycosylase</fullName>
        <shortName evidence="15">Fapy-DNA glycosylase</shortName>
        <ecNumber evidence="15">3.2.2.23</ecNumber>
    </recommendedName>
    <alternativeName>
        <fullName evidence="15">DNA-(apurinic or apyrimidinic site) lyase MutM</fullName>
        <shortName evidence="15">AP lyase MutM</shortName>
        <ecNumber evidence="15">4.2.99.18</ecNumber>
    </alternativeName>
</protein>
<dbReference type="Gene3D" id="3.20.190.10">
    <property type="entry name" value="MutM-like, N-terminal"/>
    <property type="match status" value="1"/>
</dbReference>
<dbReference type="SUPFAM" id="SSF57716">
    <property type="entry name" value="Glucocorticoid receptor-like (DNA-binding domain)"/>
    <property type="match status" value="1"/>
</dbReference>
<dbReference type="EC" id="3.2.2.23" evidence="15"/>
<evidence type="ECO:0000259" key="17">
    <source>
        <dbReference type="PROSITE" id="PS51068"/>
    </source>
</evidence>
<comment type="catalytic activity">
    <reaction evidence="1 15">
        <text>Hydrolysis of DNA containing ring-opened 7-methylguanine residues, releasing 2,6-diamino-4-hydroxy-5-(N-methyl)formamidopyrimidine.</text>
        <dbReference type="EC" id="3.2.2.23"/>
    </reaction>
</comment>
<dbReference type="Gene3D" id="1.10.8.50">
    <property type="match status" value="1"/>
</dbReference>
<dbReference type="NCBIfam" id="NF002211">
    <property type="entry name" value="PRK01103.1"/>
    <property type="match status" value="1"/>
</dbReference>
<dbReference type="InterPro" id="IPR010979">
    <property type="entry name" value="Ribosomal_uS13-like_H2TH"/>
</dbReference>
<dbReference type="EC" id="4.2.99.18" evidence="15"/>
<dbReference type="GO" id="GO:0034039">
    <property type="term" value="F:8-oxo-7,8-dihydroguanine DNA N-glycosylase activity"/>
    <property type="evidence" value="ECO:0007669"/>
    <property type="project" value="TreeGrafter"/>
</dbReference>
<dbReference type="EMBL" id="VJVV01000001">
    <property type="protein sequence ID" value="TRO83759.1"/>
    <property type="molecule type" value="Genomic_DNA"/>
</dbReference>
<dbReference type="GO" id="GO:0006284">
    <property type="term" value="P:base-excision repair"/>
    <property type="evidence" value="ECO:0007669"/>
    <property type="project" value="InterPro"/>
</dbReference>
<dbReference type="SUPFAM" id="SSF46946">
    <property type="entry name" value="S13-like H2TH domain"/>
    <property type="match status" value="1"/>
</dbReference>
<dbReference type="Pfam" id="PF06831">
    <property type="entry name" value="H2TH"/>
    <property type="match status" value="1"/>
</dbReference>
<evidence type="ECO:0000256" key="1">
    <source>
        <dbReference type="ARBA" id="ARBA00001668"/>
    </source>
</evidence>
<gene>
    <name evidence="15 18" type="primary">mutM</name>
    <name evidence="15" type="synonym">fpg</name>
    <name evidence="18" type="ORF">FL622_00825</name>
</gene>
<keyword evidence="5 15" id="KW-0227">DNA damage</keyword>
<dbReference type="PROSITE" id="PS51068">
    <property type="entry name" value="FPG_CAT"/>
    <property type="match status" value="1"/>
</dbReference>
<dbReference type="GO" id="GO:0003684">
    <property type="term" value="F:damaged DNA binding"/>
    <property type="evidence" value="ECO:0007669"/>
    <property type="project" value="InterPro"/>
</dbReference>
<evidence type="ECO:0000256" key="10">
    <source>
        <dbReference type="ARBA" id="ARBA00023204"/>
    </source>
</evidence>
<evidence type="ECO:0000256" key="14">
    <source>
        <dbReference type="ARBA" id="ARBA00044632"/>
    </source>
</evidence>
<dbReference type="PANTHER" id="PTHR22993:SF9">
    <property type="entry name" value="FORMAMIDOPYRIMIDINE-DNA GLYCOSYLASE"/>
    <property type="match status" value="1"/>
</dbReference>
<keyword evidence="10 15" id="KW-0234">DNA repair</keyword>
<feature type="binding site" evidence="15">
    <location>
        <position position="110"/>
    </location>
    <ligand>
        <name>DNA</name>
        <dbReference type="ChEBI" id="CHEBI:16991"/>
    </ligand>
</feature>
<feature type="active site" description="Proton donor; for delta-elimination activity" evidence="15">
    <location>
        <position position="261"/>
    </location>
</feature>
<feature type="binding site" evidence="15">
    <location>
        <position position="91"/>
    </location>
    <ligand>
        <name>DNA</name>
        <dbReference type="ChEBI" id="CHEBI:16991"/>
    </ligand>
</feature>
<keyword evidence="9 15" id="KW-0238">DNA-binding</keyword>
<keyword evidence="19" id="KW-1185">Reference proteome</keyword>
<evidence type="ECO:0000256" key="8">
    <source>
        <dbReference type="ARBA" id="ARBA00022833"/>
    </source>
</evidence>
<evidence type="ECO:0000256" key="2">
    <source>
        <dbReference type="ARBA" id="ARBA00009409"/>
    </source>
</evidence>
<evidence type="ECO:0000313" key="18">
    <source>
        <dbReference type="EMBL" id="TRO83759.1"/>
    </source>
</evidence>
<dbReference type="GO" id="GO:0140078">
    <property type="term" value="F:class I DNA-(apurinic or apyrimidinic site) endonuclease activity"/>
    <property type="evidence" value="ECO:0007669"/>
    <property type="project" value="UniProtKB-EC"/>
</dbReference>
<dbReference type="CDD" id="cd08966">
    <property type="entry name" value="EcFpg-like_N"/>
    <property type="match status" value="1"/>
</dbReference>
<dbReference type="FunFam" id="3.20.190.10:FF:000001">
    <property type="entry name" value="Formamidopyrimidine-DNA glycosylase"/>
    <property type="match status" value="1"/>
</dbReference>
<comment type="similarity">
    <text evidence="2 15">Belongs to the FPG family.</text>
</comment>
<feature type="binding site" evidence="15">
    <location>
        <position position="152"/>
    </location>
    <ligand>
        <name>DNA</name>
        <dbReference type="ChEBI" id="CHEBI:16991"/>
    </ligand>
</feature>
<sequence length="271" mass="29912">MPELPEVETIRRGLVPRLEGHTLSGALCRVAGLRQPLPAGLNDLLAGQRLHAVERRAKYLLLRCDNGTLILHLGMSGYLRVVDRELPPGKHDHLDLLFSDGQALRFNDARRFGLLLWTTDDPQHHPLLSGLGPEPFDEAFTGDYLLERARGRTASIKTLIMDQRIVVGVGNIYASEALFLAGIHPARAAGRISLERYRRLVDVIRSVLGEAIAAGGTTIRDFSDSDGKPGYFALSLRVYGREGEACPQCGGKIRQERIGGRSSFFCPRCQH</sequence>
<name>A0A550JKL3_9BACT</name>
<reference evidence="18 19" key="1">
    <citation type="submission" date="2019-07" db="EMBL/GenBank/DDBJ databases">
        <title>Insights of Desulfuromonas acetexigens electromicrobiology.</title>
        <authorList>
            <person name="Katuri K."/>
            <person name="Sapireddy V."/>
            <person name="Shaw D.R."/>
            <person name="Saikaly P."/>
        </authorList>
    </citation>
    <scope>NUCLEOTIDE SEQUENCE [LARGE SCALE GENOMIC DNA]</scope>
    <source>
        <strain evidence="18 19">2873</strain>
    </source>
</reference>
<dbReference type="OrthoDB" id="9800855at2"/>
<evidence type="ECO:0000256" key="9">
    <source>
        <dbReference type="ARBA" id="ARBA00023125"/>
    </source>
</evidence>
<evidence type="ECO:0000256" key="6">
    <source>
        <dbReference type="ARBA" id="ARBA00022771"/>
    </source>
</evidence>
<dbReference type="InterPro" id="IPR000214">
    <property type="entry name" value="Znf_DNA_glyclase/AP_lyase"/>
</dbReference>
<comment type="catalytic activity">
    <reaction evidence="14 15">
        <text>2'-deoxyribonucleotide-(2'-deoxyribose 5'-phosphate)-2'-deoxyribonucleotide-DNA = a 3'-end 2'-deoxyribonucleotide-(2,3-dehydro-2,3-deoxyribose 5'-phosphate)-DNA + a 5'-end 5'-phospho-2'-deoxyribonucleoside-DNA + H(+)</text>
        <dbReference type="Rhea" id="RHEA:66592"/>
        <dbReference type="Rhea" id="RHEA-COMP:13180"/>
        <dbReference type="Rhea" id="RHEA-COMP:16897"/>
        <dbReference type="Rhea" id="RHEA-COMP:17067"/>
        <dbReference type="ChEBI" id="CHEBI:15378"/>
        <dbReference type="ChEBI" id="CHEBI:136412"/>
        <dbReference type="ChEBI" id="CHEBI:157695"/>
        <dbReference type="ChEBI" id="CHEBI:167181"/>
        <dbReference type="EC" id="4.2.99.18"/>
    </reaction>
</comment>
<keyword evidence="11 15" id="KW-0456">Lyase</keyword>
<dbReference type="NCBIfam" id="TIGR00577">
    <property type="entry name" value="fpg"/>
    <property type="match status" value="1"/>
</dbReference>
<dbReference type="Pfam" id="PF01149">
    <property type="entry name" value="Fapy_DNA_glyco"/>
    <property type="match status" value="1"/>
</dbReference>
<organism evidence="18 19">
    <name type="scientific">Trichloromonas acetexigens</name>
    <dbReference type="NCBI Taxonomy" id="38815"/>
    <lineage>
        <taxon>Bacteria</taxon>
        <taxon>Pseudomonadati</taxon>
        <taxon>Thermodesulfobacteriota</taxon>
        <taxon>Desulfuromonadia</taxon>
        <taxon>Desulfuromonadales</taxon>
        <taxon>Trichloromonadaceae</taxon>
        <taxon>Trichloromonas</taxon>
    </lineage>
</organism>
<dbReference type="InterPro" id="IPR020629">
    <property type="entry name" value="FPG_Glyclase"/>
</dbReference>
<comment type="caution">
    <text evidence="18">The sequence shown here is derived from an EMBL/GenBank/DDBJ whole genome shotgun (WGS) entry which is preliminary data.</text>
</comment>
<dbReference type="HAMAP" id="MF_00103">
    <property type="entry name" value="Fapy_DNA_glycosyl"/>
    <property type="match status" value="1"/>
</dbReference>
<dbReference type="FunFam" id="1.10.8.50:FF:000003">
    <property type="entry name" value="Formamidopyrimidine-DNA glycosylase"/>
    <property type="match status" value="1"/>
</dbReference>
<dbReference type="RefSeq" id="WP_092052438.1">
    <property type="nucleotide sequence ID" value="NZ_FOJJ01000001.1"/>
</dbReference>
<comment type="function">
    <text evidence="15">Involved in base excision repair of DNA damaged by oxidation or by mutagenic agents. Acts as DNA glycosylase that recognizes and removes damaged bases. Has a preference for oxidized purines, such as 7,8-dihydro-8-oxoguanine (8-oxoG). Has AP (apurinic/apyrimidinic) lyase activity and introduces nicks in the DNA strand. Cleaves the DNA backbone by beta-delta elimination to generate a single-strand break at the site of the removed base with both 3'- and 5'-phosphates.</text>
</comment>
<proteinExistence type="inferred from homology"/>